<evidence type="ECO:0000313" key="3">
    <source>
        <dbReference type="Proteomes" id="UP000247772"/>
    </source>
</evidence>
<evidence type="ECO:0000313" key="2">
    <source>
        <dbReference type="EMBL" id="PYE26367.1"/>
    </source>
</evidence>
<dbReference type="PANTHER" id="PTHR41878">
    <property type="entry name" value="LEXA REPRESSOR-RELATED"/>
    <property type="match status" value="1"/>
</dbReference>
<evidence type="ECO:0000259" key="1">
    <source>
        <dbReference type="Pfam" id="PF07929"/>
    </source>
</evidence>
<protein>
    <submittedName>
        <fullName evidence="2">PRiA4b ORF-3-like protein</fullName>
    </submittedName>
</protein>
<proteinExistence type="predicted"/>
<dbReference type="AlphaFoldDB" id="A0A2V4UQG2"/>
<accession>A0A2V4UQG2</accession>
<dbReference type="EMBL" id="QJSQ01000003">
    <property type="protein sequence ID" value="PYE26367.1"/>
    <property type="molecule type" value="Genomic_DNA"/>
</dbReference>
<reference evidence="2 3" key="1">
    <citation type="submission" date="2018-06" db="EMBL/GenBank/DDBJ databases">
        <title>Genomic Encyclopedia of Type Strains, Phase IV (KMG-V): Genome sequencing to study the core and pangenomes of soil and plant-associated prokaryotes.</title>
        <authorList>
            <person name="Whitman W."/>
        </authorList>
    </citation>
    <scope>NUCLEOTIDE SEQUENCE [LARGE SCALE GENOMIC DNA]</scope>
    <source>
        <strain evidence="2 3">SRCL-318</strain>
    </source>
</reference>
<comment type="caution">
    <text evidence="2">The sequence shown here is derived from an EMBL/GenBank/DDBJ whole genome shotgun (WGS) entry which is preliminary data.</text>
</comment>
<gene>
    <name evidence="2" type="ORF">C7410_103286</name>
</gene>
<feature type="domain" description="Plasmid pRiA4b Orf3-like" evidence="1">
    <location>
        <begin position="9"/>
        <end position="93"/>
    </location>
</feature>
<organism evidence="2 3">
    <name type="scientific">Paraburkholderia silvatlantica</name>
    <dbReference type="NCBI Taxonomy" id="321895"/>
    <lineage>
        <taxon>Bacteria</taxon>
        <taxon>Pseudomonadati</taxon>
        <taxon>Pseudomonadota</taxon>
        <taxon>Betaproteobacteria</taxon>
        <taxon>Burkholderiales</taxon>
        <taxon>Burkholderiaceae</taxon>
        <taxon>Paraburkholderia</taxon>
    </lineage>
</organism>
<name>A0A2V4UQG2_9BURK</name>
<dbReference type="Proteomes" id="UP000247772">
    <property type="component" value="Unassembled WGS sequence"/>
</dbReference>
<dbReference type="Pfam" id="PF07929">
    <property type="entry name" value="PRiA4_ORF3"/>
    <property type="match status" value="1"/>
</dbReference>
<dbReference type="Gene3D" id="3.10.290.30">
    <property type="entry name" value="MM3350-like"/>
    <property type="match status" value="1"/>
</dbReference>
<dbReference type="InterPro" id="IPR012912">
    <property type="entry name" value="Plasmid_pRiA4b_Orf3-like"/>
</dbReference>
<sequence>MAKALGALRSFTYIYDYGDDWRHRIKVEKALAPDPHMCWPLCLDGQNACPPEDVGGVPGYADFLQATSDPGHEEHDHFLTWCGGGFDPTAFDIVLANQRLSEVKF</sequence>
<dbReference type="SUPFAM" id="SSF159941">
    <property type="entry name" value="MM3350-like"/>
    <property type="match status" value="1"/>
</dbReference>
<dbReference type="InterPro" id="IPR024047">
    <property type="entry name" value="MM3350-like_sf"/>
</dbReference>
<dbReference type="PANTHER" id="PTHR41878:SF1">
    <property type="entry name" value="TNPR PROTEIN"/>
    <property type="match status" value="1"/>
</dbReference>